<comment type="caution">
    <text evidence="2">The sequence shown here is derived from an EMBL/GenBank/DDBJ whole genome shotgun (WGS) entry which is preliminary data.</text>
</comment>
<protein>
    <submittedName>
        <fullName evidence="2">Uncharacterized protein</fullName>
    </submittedName>
</protein>
<name>A0ABP5FPA6_9ACTN</name>
<keyword evidence="1" id="KW-0472">Membrane</keyword>
<evidence type="ECO:0000313" key="3">
    <source>
        <dbReference type="Proteomes" id="UP001500751"/>
    </source>
</evidence>
<accession>A0ABP5FPA6</accession>
<dbReference type="EMBL" id="BAAAQN010000015">
    <property type="protein sequence ID" value="GAA2028956.1"/>
    <property type="molecule type" value="Genomic_DNA"/>
</dbReference>
<gene>
    <name evidence="2" type="ORF">GCM10009839_30360</name>
</gene>
<keyword evidence="1" id="KW-0812">Transmembrane</keyword>
<reference evidence="3" key="1">
    <citation type="journal article" date="2019" name="Int. J. Syst. Evol. Microbiol.">
        <title>The Global Catalogue of Microorganisms (GCM) 10K type strain sequencing project: providing services to taxonomists for standard genome sequencing and annotation.</title>
        <authorList>
            <consortium name="The Broad Institute Genomics Platform"/>
            <consortium name="The Broad Institute Genome Sequencing Center for Infectious Disease"/>
            <person name="Wu L."/>
            <person name="Ma J."/>
        </authorList>
    </citation>
    <scope>NUCLEOTIDE SEQUENCE [LARGE SCALE GENOMIC DNA]</scope>
    <source>
        <strain evidence="3">JCM 16014</strain>
    </source>
</reference>
<evidence type="ECO:0000313" key="2">
    <source>
        <dbReference type="EMBL" id="GAA2028956.1"/>
    </source>
</evidence>
<keyword evidence="1" id="KW-1133">Transmembrane helix</keyword>
<proteinExistence type="predicted"/>
<feature type="transmembrane region" description="Helical" evidence="1">
    <location>
        <begin position="109"/>
        <end position="136"/>
    </location>
</feature>
<evidence type="ECO:0000256" key="1">
    <source>
        <dbReference type="SAM" id="Phobius"/>
    </source>
</evidence>
<sequence length="144" mass="14923">MRAVRWDPSFNADVRSYSAKLGSAIRAHKAQLAKASGPKEVAKVRQALIGGLVDWALRDRGALIAAAPAITFQGRVVGVARRIAPSVTLIAAAILVPMIPALQKQATELHISLGVLAAVSLLSGGVSPAATVSNLLDRFLPGGK</sequence>
<feature type="transmembrane region" description="Helical" evidence="1">
    <location>
        <begin position="83"/>
        <end position="103"/>
    </location>
</feature>
<organism evidence="2 3">
    <name type="scientific">Catenulispora yoronensis</name>
    <dbReference type="NCBI Taxonomy" id="450799"/>
    <lineage>
        <taxon>Bacteria</taxon>
        <taxon>Bacillati</taxon>
        <taxon>Actinomycetota</taxon>
        <taxon>Actinomycetes</taxon>
        <taxon>Catenulisporales</taxon>
        <taxon>Catenulisporaceae</taxon>
        <taxon>Catenulispora</taxon>
    </lineage>
</organism>
<keyword evidence="3" id="KW-1185">Reference proteome</keyword>
<dbReference type="Proteomes" id="UP001500751">
    <property type="component" value="Unassembled WGS sequence"/>
</dbReference>